<feature type="region of interest" description="Disordered" evidence="1">
    <location>
        <begin position="220"/>
        <end position="275"/>
    </location>
</feature>
<dbReference type="PROSITE" id="PS50011">
    <property type="entry name" value="PROTEIN_KINASE_DOM"/>
    <property type="match status" value="1"/>
</dbReference>
<keyword evidence="2" id="KW-1133">Transmembrane helix</keyword>
<dbReference type="AlphaFoldDB" id="A0ABD3Q7T5"/>
<evidence type="ECO:0000313" key="5">
    <source>
        <dbReference type="Proteomes" id="UP001530315"/>
    </source>
</evidence>
<proteinExistence type="predicted"/>
<sequence>MTRFCNDAGAGKRLVDRIVPKISRSNGHRNRTPTPRRSYPSFLVKKCGDHPRAATALFATILLWWVGLAVFLSQLPQHHNDYSNAAISPLSARYNLLHLLRAPPYSHENSIAALSGSSEEQSNHRPSREIARGWVASYLVSKLPEFSNRKTESSPYRTFRENQGKRRPLHKQKLGVSHPEVAISRRAERTQVKSDQQSPHDRIANALVPKLPFLNENKAPAEENEKQSRSAPSTHLRLPKPQIKKKERITIQSTGKSTRDALISSEPHAQKSTDVPKSYVRSISAFFSEDYFNSKSSMASDDDSLDTYYAADDDTIRGSGYKKRTDGHEPICRTPSFYRLYRPTCNELHSVASGYYWLTGGDGVSKNYLSRYLGSGAYRQVFLLERQFASNSDEVILKSMKRFPVGGGKLEKRAAYNPGDTYKDIELYDDMRKDSMVMELLTSSNRIANIYSFCAMSSLVEYAPGNLEKYVMPTDGMAREVDDPTPVNNIRAGEKLEMSLELAKGLAAMHGHSDGVIANVDVQLGQFSRGKDGLIKILDFNRAEAMLYDEVDEEYCNFENGIPPDGSLRSPEEIEGAPLTEKIDVFSIGNVFYSILTGLLVNGDYSTSQAHSRIRKGITEEIDVAFFESRSPAELALVKAIQWCWTFEAEERPSIFEIVGFLEEAMKNHMNSTYHAPV</sequence>
<keyword evidence="2" id="KW-0472">Membrane</keyword>
<dbReference type="EMBL" id="JALLAZ020000414">
    <property type="protein sequence ID" value="KAL3795606.1"/>
    <property type="molecule type" value="Genomic_DNA"/>
</dbReference>
<dbReference type="Proteomes" id="UP001530315">
    <property type="component" value="Unassembled WGS sequence"/>
</dbReference>
<keyword evidence="2" id="KW-0812">Transmembrane</keyword>
<accession>A0ABD3Q7T5</accession>
<protein>
    <recommendedName>
        <fullName evidence="3">Protein kinase domain-containing protein</fullName>
    </recommendedName>
</protein>
<dbReference type="InterPro" id="IPR001245">
    <property type="entry name" value="Ser-Thr/Tyr_kinase_cat_dom"/>
</dbReference>
<dbReference type="InterPro" id="IPR000719">
    <property type="entry name" value="Prot_kinase_dom"/>
</dbReference>
<dbReference type="SUPFAM" id="SSF56112">
    <property type="entry name" value="Protein kinase-like (PK-like)"/>
    <property type="match status" value="1"/>
</dbReference>
<dbReference type="InterPro" id="IPR011009">
    <property type="entry name" value="Kinase-like_dom_sf"/>
</dbReference>
<feature type="domain" description="Protein kinase" evidence="3">
    <location>
        <begin position="367"/>
        <end position="666"/>
    </location>
</feature>
<dbReference type="Gene3D" id="1.10.510.10">
    <property type="entry name" value="Transferase(Phosphotransferase) domain 1"/>
    <property type="match status" value="1"/>
</dbReference>
<dbReference type="PANTHER" id="PTHR44329:SF214">
    <property type="entry name" value="PROTEIN KINASE DOMAIN-CONTAINING PROTEIN"/>
    <property type="match status" value="1"/>
</dbReference>
<feature type="region of interest" description="Disordered" evidence="1">
    <location>
        <begin position="149"/>
        <end position="205"/>
    </location>
</feature>
<feature type="compositionally biased region" description="Basic and acidic residues" evidence="1">
    <location>
        <begin position="149"/>
        <end position="164"/>
    </location>
</feature>
<evidence type="ECO:0000256" key="2">
    <source>
        <dbReference type="SAM" id="Phobius"/>
    </source>
</evidence>
<keyword evidence="5" id="KW-1185">Reference proteome</keyword>
<gene>
    <name evidence="4" type="ORF">ACHAW5_002802</name>
</gene>
<organism evidence="4 5">
    <name type="scientific">Stephanodiscus triporus</name>
    <dbReference type="NCBI Taxonomy" id="2934178"/>
    <lineage>
        <taxon>Eukaryota</taxon>
        <taxon>Sar</taxon>
        <taxon>Stramenopiles</taxon>
        <taxon>Ochrophyta</taxon>
        <taxon>Bacillariophyta</taxon>
        <taxon>Coscinodiscophyceae</taxon>
        <taxon>Thalassiosirophycidae</taxon>
        <taxon>Stephanodiscales</taxon>
        <taxon>Stephanodiscaceae</taxon>
        <taxon>Stephanodiscus</taxon>
    </lineage>
</organism>
<reference evidence="4 5" key="1">
    <citation type="submission" date="2024-10" db="EMBL/GenBank/DDBJ databases">
        <title>Updated reference genomes for cyclostephanoid diatoms.</title>
        <authorList>
            <person name="Roberts W.R."/>
            <person name="Alverson A.J."/>
        </authorList>
    </citation>
    <scope>NUCLEOTIDE SEQUENCE [LARGE SCALE GENOMIC DNA]</scope>
    <source>
        <strain evidence="4 5">AJA276-08</strain>
    </source>
</reference>
<feature type="compositionally biased region" description="Basic and acidic residues" evidence="1">
    <location>
        <begin position="183"/>
        <end position="203"/>
    </location>
</feature>
<evidence type="ECO:0000259" key="3">
    <source>
        <dbReference type="PROSITE" id="PS50011"/>
    </source>
</evidence>
<feature type="transmembrane region" description="Helical" evidence="2">
    <location>
        <begin position="53"/>
        <end position="72"/>
    </location>
</feature>
<evidence type="ECO:0000313" key="4">
    <source>
        <dbReference type="EMBL" id="KAL3795606.1"/>
    </source>
</evidence>
<comment type="caution">
    <text evidence="4">The sequence shown here is derived from an EMBL/GenBank/DDBJ whole genome shotgun (WGS) entry which is preliminary data.</text>
</comment>
<dbReference type="InterPro" id="IPR051681">
    <property type="entry name" value="Ser/Thr_Kinases-Pseudokinases"/>
</dbReference>
<name>A0ABD3Q7T5_9STRA</name>
<dbReference type="PANTHER" id="PTHR44329">
    <property type="entry name" value="SERINE/THREONINE-PROTEIN KINASE TNNI3K-RELATED"/>
    <property type="match status" value="1"/>
</dbReference>
<evidence type="ECO:0000256" key="1">
    <source>
        <dbReference type="SAM" id="MobiDB-lite"/>
    </source>
</evidence>
<dbReference type="Pfam" id="PF07714">
    <property type="entry name" value="PK_Tyr_Ser-Thr"/>
    <property type="match status" value="1"/>
</dbReference>